<organism evidence="2">
    <name type="scientific">mine drainage metagenome</name>
    <dbReference type="NCBI Taxonomy" id="410659"/>
    <lineage>
        <taxon>unclassified sequences</taxon>
        <taxon>metagenomes</taxon>
        <taxon>ecological metagenomes</taxon>
    </lineage>
</organism>
<name>A0A1J5RTA0_9ZZZZ</name>
<evidence type="ECO:0000313" key="2">
    <source>
        <dbReference type="EMBL" id="OIQ99198.1"/>
    </source>
</evidence>
<sequence length="350" mass="37403">MTAIDGRRQVSSSATQSRENAGLLGHSRDRVAARLRLALRGALSGVCADLLRRGELVDEQRHLLYGIRDALLEQGVQLESLLAGHWRREFDAAAAGRSAVRLSVLSLDEPGDREEEFALQAIAERLRGRCGPAVEAIGRRLVVLSGREQAGGAAPEVLCKALRATLCDAALGRLERLELLRCLLPYAGTEFAAVYEDWRDALASAVPLGDASPARVVSSDTDHAAAEAALAGFLVLPLPSVAAQLLAGEWRELLTRIHAEGDRAAWNAANAVAGELVWSVRIAPGSPERKTLVGRLPNLLKQLHDGFERIGVDAGRRVEILDGLFGVHAAILRGDPPAIPVSRAALGKEP</sequence>
<feature type="region of interest" description="Disordered" evidence="1">
    <location>
        <begin position="1"/>
        <end position="22"/>
    </location>
</feature>
<accession>A0A1J5RTA0</accession>
<proteinExistence type="predicted"/>
<dbReference type="Pfam" id="PF07793">
    <property type="entry name" value="DUF1631"/>
    <property type="match status" value="2"/>
</dbReference>
<reference evidence="2" key="1">
    <citation type="submission" date="2016-10" db="EMBL/GenBank/DDBJ databases">
        <title>Sequence of Gallionella enrichment culture.</title>
        <authorList>
            <person name="Poehlein A."/>
            <person name="Muehling M."/>
            <person name="Daniel R."/>
        </authorList>
    </citation>
    <scope>NUCLEOTIDE SEQUENCE</scope>
</reference>
<dbReference type="EMBL" id="MLJW01000109">
    <property type="protein sequence ID" value="OIQ99198.1"/>
    <property type="molecule type" value="Genomic_DNA"/>
</dbReference>
<gene>
    <name evidence="2" type="ORF">GALL_187800</name>
</gene>
<evidence type="ECO:0000256" key="1">
    <source>
        <dbReference type="SAM" id="MobiDB-lite"/>
    </source>
</evidence>
<feature type="compositionally biased region" description="Polar residues" evidence="1">
    <location>
        <begin position="9"/>
        <end position="19"/>
    </location>
</feature>
<dbReference type="InterPro" id="IPR012434">
    <property type="entry name" value="DUF1631"/>
</dbReference>
<comment type="caution">
    <text evidence="2">The sequence shown here is derived from an EMBL/GenBank/DDBJ whole genome shotgun (WGS) entry which is preliminary data.</text>
</comment>
<protein>
    <submittedName>
        <fullName evidence="2">Uncharacterized protein</fullName>
    </submittedName>
</protein>
<dbReference type="AlphaFoldDB" id="A0A1J5RTA0"/>